<dbReference type="Pfam" id="PF25601">
    <property type="entry name" value="AAA_lid_14"/>
    <property type="match status" value="1"/>
</dbReference>
<dbReference type="GO" id="GO:0006355">
    <property type="term" value="P:regulation of DNA-templated transcription"/>
    <property type="evidence" value="ECO:0007669"/>
    <property type="project" value="InterPro"/>
</dbReference>
<keyword evidence="4" id="KW-0804">Transcription</keyword>
<dbReference type="InterPro" id="IPR058031">
    <property type="entry name" value="AAA_lid_NorR"/>
</dbReference>
<keyword evidence="7" id="KW-1185">Reference proteome</keyword>
<dbReference type="InterPro" id="IPR002078">
    <property type="entry name" value="Sigma_54_int"/>
</dbReference>
<feature type="domain" description="Sigma-54 factor interaction" evidence="5">
    <location>
        <begin position="13"/>
        <end position="242"/>
    </location>
</feature>
<dbReference type="InterPro" id="IPR009057">
    <property type="entry name" value="Homeodomain-like_sf"/>
</dbReference>
<dbReference type="InterPro" id="IPR003593">
    <property type="entry name" value="AAA+_ATPase"/>
</dbReference>
<evidence type="ECO:0000313" key="7">
    <source>
        <dbReference type="Proteomes" id="UP000019141"/>
    </source>
</evidence>
<dbReference type="InterPro" id="IPR025662">
    <property type="entry name" value="Sigma_54_int_dom_ATP-bd_1"/>
</dbReference>
<dbReference type="Gene3D" id="1.10.8.60">
    <property type="match status" value="1"/>
</dbReference>
<dbReference type="InterPro" id="IPR027417">
    <property type="entry name" value="P-loop_NTPase"/>
</dbReference>
<accession>W4LXU5</accession>
<dbReference type="Pfam" id="PF00158">
    <property type="entry name" value="Sigma54_activat"/>
    <property type="match status" value="1"/>
</dbReference>
<dbReference type="PRINTS" id="PR01590">
    <property type="entry name" value="HTHFIS"/>
</dbReference>
<dbReference type="PROSITE" id="PS50045">
    <property type="entry name" value="SIGMA54_INTERACT_4"/>
    <property type="match status" value="1"/>
</dbReference>
<sequence>MKVVESGQDLFELMGNSYSIQQIQRQIERVAETNFTIIVQGETGTGKELIAQMIHEQSARAHKPFVAVDCGALPDSIVESELFGYVKGAFTGADGRRAGLFEMAKGGTLFLDEIGNISTSVQMKLLRSLQERSIQPLGSDSSVATDVRIIVASNAILEDEVSAGRFRADLFHRLNEFKIYLLPLRERKDDILFLADRFRRETNEELGKEVKGFSAAADAYLKSYEWLGNVRELRNVVRRAVLLSNEIIELKHVQQILNQSPKHTEMGSSLPVSKLYSGYGLHEVVHEATAHLEKALIEHVLEETKGNKTQAAKRLQIGYKTLYRKLQEYNIQT</sequence>
<dbReference type="SUPFAM" id="SSF52540">
    <property type="entry name" value="P-loop containing nucleoside triphosphate hydrolases"/>
    <property type="match status" value="1"/>
</dbReference>
<evidence type="ECO:0000313" key="6">
    <source>
        <dbReference type="EMBL" id="ETX02202.1"/>
    </source>
</evidence>
<keyword evidence="2" id="KW-0067">ATP-binding</keyword>
<organism evidence="6 7">
    <name type="scientific">Entotheonella factor</name>
    <dbReference type="NCBI Taxonomy" id="1429438"/>
    <lineage>
        <taxon>Bacteria</taxon>
        <taxon>Pseudomonadati</taxon>
        <taxon>Nitrospinota/Tectimicrobiota group</taxon>
        <taxon>Candidatus Tectimicrobiota</taxon>
        <taxon>Candidatus Entotheonellia</taxon>
        <taxon>Candidatus Entotheonellales</taxon>
        <taxon>Candidatus Entotheonellaceae</taxon>
        <taxon>Candidatus Entotheonella</taxon>
    </lineage>
</organism>
<dbReference type="GO" id="GO:0005524">
    <property type="term" value="F:ATP binding"/>
    <property type="evidence" value="ECO:0007669"/>
    <property type="project" value="UniProtKB-KW"/>
</dbReference>
<evidence type="ECO:0000256" key="4">
    <source>
        <dbReference type="ARBA" id="ARBA00023163"/>
    </source>
</evidence>
<dbReference type="HOGENOM" id="CLU_000445_0_7_7"/>
<evidence type="ECO:0000259" key="5">
    <source>
        <dbReference type="PROSITE" id="PS50045"/>
    </source>
</evidence>
<comment type="caution">
    <text evidence="6">The sequence shown here is derived from an EMBL/GenBank/DDBJ whole genome shotgun (WGS) entry which is preliminary data.</text>
</comment>
<dbReference type="EMBL" id="AZHW01000167">
    <property type="protein sequence ID" value="ETX02202.1"/>
    <property type="molecule type" value="Genomic_DNA"/>
</dbReference>
<reference evidence="6 7" key="1">
    <citation type="journal article" date="2014" name="Nature">
        <title>An environmental bacterial taxon with a large and distinct metabolic repertoire.</title>
        <authorList>
            <person name="Wilson M.C."/>
            <person name="Mori T."/>
            <person name="Ruckert C."/>
            <person name="Uria A.R."/>
            <person name="Helf M.J."/>
            <person name="Takada K."/>
            <person name="Gernert C."/>
            <person name="Steffens U.A."/>
            <person name="Heycke N."/>
            <person name="Schmitt S."/>
            <person name="Rinke C."/>
            <person name="Helfrich E.J."/>
            <person name="Brachmann A.O."/>
            <person name="Gurgui C."/>
            <person name="Wakimoto T."/>
            <person name="Kracht M."/>
            <person name="Crusemann M."/>
            <person name="Hentschel U."/>
            <person name="Abe I."/>
            <person name="Matsunaga S."/>
            <person name="Kalinowski J."/>
            <person name="Takeyama H."/>
            <person name="Piel J."/>
        </authorList>
    </citation>
    <scope>NUCLEOTIDE SEQUENCE [LARGE SCALE GENOMIC DNA]</scope>
    <source>
        <strain evidence="7">TSY1</strain>
    </source>
</reference>
<dbReference type="AlphaFoldDB" id="W4LXU5"/>
<dbReference type="InterPro" id="IPR002197">
    <property type="entry name" value="HTH_Fis"/>
</dbReference>
<protein>
    <recommendedName>
        <fullName evidence="5">Sigma-54 factor interaction domain-containing protein</fullName>
    </recommendedName>
</protein>
<evidence type="ECO:0000256" key="3">
    <source>
        <dbReference type="ARBA" id="ARBA00023015"/>
    </source>
</evidence>
<dbReference type="SMART" id="SM00382">
    <property type="entry name" value="AAA"/>
    <property type="match status" value="1"/>
</dbReference>
<gene>
    <name evidence="6" type="ORF">ETSY1_04390</name>
</gene>
<dbReference type="PROSITE" id="PS00675">
    <property type="entry name" value="SIGMA54_INTERACT_1"/>
    <property type="match status" value="1"/>
</dbReference>
<dbReference type="Gene3D" id="3.40.50.300">
    <property type="entry name" value="P-loop containing nucleotide triphosphate hydrolases"/>
    <property type="match status" value="1"/>
</dbReference>
<evidence type="ECO:0000256" key="1">
    <source>
        <dbReference type="ARBA" id="ARBA00022741"/>
    </source>
</evidence>
<dbReference type="Gene3D" id="1.10.10.60">
    <property type="entry name" value="Homeodomain-like"/>
    <property type="match status" value="1"/>
</dbReference>
<dbReference type="Pfam" id="PF02954">
    <property type="entry name" value="HTH_8"/>
    <property type="match status" value="1"/>
</dbReference>
<proteinExistence type="predicted"/>
<dbReference type="SUPFAM" id="SSF46689">
    <property type="entry name" value="Homeodomain-like"/>
    <property type="match status" value="1"/>
</dbReference>
<keyword evidence="3" id="KW-0805">Transcription regulation</keyword>
<dbReference type="CDD" id="cd00009">
    <property type="entry name" value="AAA"/>
    <property type="match status" value="1"/>
</dbReference>
<dbReference type="PANTHER" id="PTHR32071">
    <property type="entry name" value="TRANSCRIPTIONAL REGULATORY PROTEIN"/>
    <property type="match status" value="1"/>
</dbReference>
<dbReference type="Proteomes" id="UP000019141">
    <property type="component" value="Unassembled WGS sequence"/>
</dbReference>
<dbReference type="FunFam" id="3.40.50.300:FF:000006">
    <property type="entry name" value="DNA-binding transcriptional regulator NtrC"/>
    <property type="match status" value="1"/>
</dbReference>
<dbReference type="GO" id="GO:0043565">
    <property type="term" value="F:sequence-specific DNA binding"/>
    <property type="evidence" value="ECO:0007669"/>
    <property type="project" value="InterPro"/>
</dbReference>
<evidence type="ECO:0000256" key="2">
    <source>
        <dbReference type="ARBA" id="ARBA00022840"/>
    </source>
</evidence>
<name>W4LXU5_ENTF1</name>
<keyword evidence="1" id="KW-0547">Nucleotide-binding</keyword>